<name>A0A839TBH5_9GAMM</name>
<keyword evidence="3 5" id="KW-1133">Transmembrane helix</keyword>
<dbReference type="GO" id="GO:0016874">
    <property type="term" value="F:ligase activity"/>
    <property type="evidence" value="ECO:0007669"/>
    <property type="project" value="UniProtKB-KW"/>
</dbReference>
<keyword evidence="4 5" id="KW-0472">Membrane</keyword>
<evidence type="ECO:0000256" key="5">
    <source>
        <dbReference type="SAM" id="Phobius"/>
    </source>
</evidence>
<feature type="transmembrane region" description="Helical" evidence="5">
    <location>
        <begin position="198"/>
        <end position="215"/>
    </location>
</feature>
<dbReference type="Pfam" id="PF15864">
    <property type="entry name" value="PglL_A"/>
    <property type="match status" value="1"/>
</dbReference>
<comment type="subcellular location">
    <subcellularLocation>
        <location evidence="1">Membrane</location>
        <topology evidence="1">Multi-pass membrane protein</topology>
    </subcellularLocation>
</comment>
<accession>A0A839TBH5</accession>
<feature type="transmembrane region" description="Helical" evidence="5">
    <location>
        <begin position="382"/>
        <end position="402"/>
    </location>
</feature>
<dbReference type="RefSeq" id="WP_183619746.1">
    <property type="nucleotide sequence ID" value="NZ_JACHXL010000002.1"/>
</dbReference>
<feature type="transmembrane region" description="Helical" evidence="5">
    <location>
        <begin position="102"/>
        <end position="123"/>
    </location>
</feature>
<feature type="transmembrane region" description="Helical" evidence="5">
    <location>
        <begin position="47"/>
        <end position="66"/>
    </location>
</feature>
<dbReference type="InterPro" id="IPR031726">
    <property type="entry name" value="PglL_A"/>
</dbReference>
<dbReference type="Proteomes" id="UP000588111">
    <property type="component" value="Unassembled WGS sequence"/>
</dbReference>
<keyword evidence="2 5" id="KW-0812">Transmembrane</keyword>
<comment type="caution">
    <text evidence="9">The sequence shown here is derived from an EMBL/GenBank/DDBJ whole genome shotgun (WGS) entry which is preliminary data.</text>
</comment>
<protein>
    <submittedName>
        <fullName evidence="9">O-antigen ligase</fullName>
    </submittedName>
</protein>
<evidence type="ECO:0000313" key="10">
    <source>
        <dbReference type="Proteomes" id="UP000588111"/>
    </source>
</evidence>
<keyword evidence="10" id="KW-1185">Reference proteome</keyword>
<dbReference type="InterPro" id="IPR021797">
    <property type="entry name" value="Wzy_C_2"/>
</dbReference>
<dbReference type="InterPro" id="IPR051533">
    <property type="entry name" value="WaaL-like"/>
</dbReference>
<feature type="transmembrane region" description="Helical" evidence="5">
    <location>
        <begin position="72"/>
        <end position="90"/>
    </location>
</feature>
<dbReference type="InterPro" id="IPR007016">
    <property type="entry name" value="O-antigen_ligase-rel_domated"/>
</dbReference>
<evidence type="ECO:0000259" key="7">
    <source>
        <dbReference type="Pfam" id="PF11846"/>
    </source>
</evidence>
<evidence type="ECO:0000259" key="8">
    <source>
        <dbReference type="Pfam" id="PF15864"/>
    </source>
</evidence>
<gene>
    <name evidence="9" type="ORF">FHS24_001238</name>
</gene>
<evidence type="ECO:0000256" key="1">
    <source>
        <dbReference type="ARBA" id="ARBA00004141"/>
    </source>
</evidence>
<evidence type="ECO:0000313" key="9">
    <source>
        <dbReference type="EMBL" id="MBB3106737.1"/>
    </source>
</evidence>
<feature type="transmembrane region" description="Helical" evidence="5">
    <location>
        <begin position="360"/>
        <end position="376"/>
    </location>
</feature>
<proteinExistence type="predicted"/>
<reference evidence="9 10" key="1">
    <citation type="submission" date="2020-08" db="EMBL/GenBank/DDBJ databases">
        <title>Genomic Encyclopedia of Type Strains, Phase III (KMG-III): the genomes of soil and plant-associated and newly described type strains.</title>
        <authorList>
            <person name="Whitman W."/>
        </authorList>
    </citation>
    <scope>NUCLEOTIDE SEQUENCE [LARGE SCALE GENOMIC DNA]</scope>
    <source>
        <strain evidence="9 10">CECT 5885</strain>
    </source>
</reference>
<feature type="domain" description="Virulence factor membrane-bound polymerase C-terminal" evidence="7">
    <location>
        <begin position="362"/>
        <end position="510"/>
    </location>
</feature>
<evidence type="ECO:0000256" key="2">
    <source>
        <dbReference type="ARBA" id="ARBA00022692"/>
    </source>
</evidence>
<evidence type="ECO:0000256" key="4">
    <source>
        <dbReference type="ARBA" id="ARBA00023136"/>
    </source>
</evidence>
<dbReference type="GO" id="GO:0016020">
    <property type="term" value="C:membrane"/>
    <property type="evidence" value="ECO:0007669"/>
    <property type="project" value="UniProtKB-SubCell"/>
</dbReference>
<dbReference type="AlphaFoldDB" id="A0A839TBH5"/>
<sequence>MILPFFLFTRAIPQAAFYLELTGFISVAMFLLFACFSLKRFVVCNKLTIYLIAIASYLSIDIFINTPPYPSIQWLYIGSLLLSGLVAVIINSLCHEQGYKKVLVVICYGLMIGAILQDGVIILQTLHQEGTMGWINHIAPGEAYSGNIGQRNLLAHYLSWGILASAYLVHQKKLIPIIGWSVVVIQAAILGAVNSKTLIIYMLAILTLLVITRICQKQLPKSIVKILAFTIVLVFGFQAITLPIISILQDNLAVNISSIERFTNNPEYNSRITEWHKAWLIFLENPWFGSGWGSYGYEGFVMSSEPQFAANPYGNSLFSHSHNLILNLLAETGIVGMFIILSGFGYVLKPLFNTKWQVETVFVLSMLIVTGVHSLVEFPLWYLHFFLVFVVLLAVLMSTLTVSPSRTYLSKSSILKTSLIAISIAYGLLAIQLYYYYWQMEQYTYTSDKNEEERVATAQSILAIGQKQPLLSAYSDYLASSYLVGLSPDKIPTSFQQPLNNFAHYLPQKNLGIYYLATHCNADGKWDNRQWQYYNQLKHYYSNVISSTSIVLSMTDRCDEVFERVYAECKNTQLKSTQKSICSYPYTDGSKK</sequence>
<evidence type="ECO:0000256" key="3">
    <source>
        <dbReference type="ARBA" id="ARBA00022989"/>
    </source>
</evidence>
<keyword evidence="9" id="KW-0436">Ligase</keyword>
<dbReference type="Pfam" id="PF04932">
    <property type="entry name" value="Wzy_C"/>
    <property type="match status" value="1"/>
</dbReference>
<organism evidence="9 10">
    <name type="scientific">Psychrobacter luti</name>
    <dbReference type="NCBI Taxonomy" id="198481"/>
    <lineage>
        <taxon>Bacteria</taxon>
        <taxon>Pseudomonadati</taxon>
        <taxon>Pseudomonadota</taxon>
        <taxon>Gammaproteobacteria</taxon>
        <taxon>Moraxellales</taxon>
        <taxon>Moraxellaceae</taxon>
        <taxon>Psychrobacter</taxon>
    </lineage>
</organism>
<dbReference type="EMBL" id="JACHXL010000002">
    <property type="protein sequence ID" value="MBB3106737.1"/>
    <property type="molecule type" value="Genomic_DNA"/>
</dbReference>
<feature type="transmembrane region" description="Helical" evidence="5">
    <location>
        <begin position="174"/>
        <end position="192"/>
    </location>
</feature>
<dbReference type="PANTHER" id="PTHR37422">
    <property type="entry name" value="TEICHURONIC ACID BIOSYNTHESIS PROTEIN TUAE"/>
    <property type="match status" value="1"/>
</dbReference>
<feature type="domain" description="Protein glycosylation ligase" evidence="8">
    <location>
        <begin position="146"/>
        <end position="168"/>
    </location>
</feature>
<dbReference type="PANTHER" id="PTHR37422:SF21">
    <property type="entry name" value="EXOQ-LIKE PROTEIN"/>
    <property type="match status" value="1"/>
</dbReference>
<evidence type="ECO:0000259" key="6">
    <source>
        <dbReference type="Pfam" id="PF04932"/>
    </source>
</evidence>
<feature type="transmembrane region" description="Helical" evidence="5">
    <location>
        <begin position="15"/>
        <end position="35"/>
    </location>
</feature>
<feature type="transmembrane region" description="Helical" evidence="5">
    <location>
        <begin position="414"/>
        <end position="438"/>
    </location>
</feature>
<feature type="transmembrane region" description="Helical" evidence="5">
    <location>
        <begin position="227"/>
        <end position="248"/>
    </location>
</feature>
<feature type="domain" description="O-antigen ligase-related" evidence="6">
    <location>
        <begin position="183"/>
        <end position="341"/>
    </location>
</feature>
<feature type="transmembrane region" description="Helical" evidence="5">
    <location>
        <begin position="324"/>
        <end position="348"/>
    </location>
</feature>
<dbReference type="Pfam" id="PF11846">
    <property type="entry name" value="Wzy_C_2"/>
    <property type="match status" value="1"/>
</dbReference>